<evidence type="ECO:0000313" key="1">
    <source>
        <dbReference type="EMBL" id="DAD84302.1"/>
    </source>
</evidence>
<protein>
    <submittedName>
        <fullName evidence="1">Uncharacterized protein</fullName>
    </submittedName>
</protein>
<proteinExistence type="predicted"/>
<sequence length="141" mass="15914">MKIQCTMAELPKDNVKVSVSGNYLQVAYDFVRIEQKVDDANGSMRMAVENSCQGEYIELRGGIRSYDAIASAIIEDKYPSDKMDAIRLNFELAQNSAVASIALADSKREEYIAEYKAMQEWRIHAKEIARKAVDLISNELK</sequence>
<organism evidence="1">
    <name type="scientific">Siphoviridae sp. ctaLC6</name>
    <dbReference type="NCBI Taxonomy" id="2826387"/>
    <lineage>
        <taxon>Viruses</taxon>
        <taxon>Duplodnaviria</taxon>
        <taxon>Heunggongvirae</taxon>
        <taxon>Uroviricota</taxon>
        <taxon>Caudoviricetes</taxon>
    </lineage>
</organism>
<dbReference type="EMBL" id="BK014957">
    <property type="protein sequence ID" value="DAD84302.1"/>
    <property type="molecule type" value="Genomic_DNA"/>
</dbReference>
<reference evidence="1" key="1">
    <citation type="journal article" date="2021" name="Proc. Natl. Acad. Sci. U.S.A.">
        <title>A Catalog of Tens of Thousands of Viruses from Human Metagenomes Reveals Hidden Associations with Chronic Diseases.</title>
        <authorList>
            <person name="Tisza M.J."/>
            <person name="Buck C.B."/>
        </authorList>
    </citation>
    <scope>NUCLEOTIDE SEQUENCE</scope>
    <source>
        <strain evidence="1">CtaLC6</strain>
    </source>
</reference>
<accession>A0A8S5MPU4</accession>
<name>A0A8S5MPU4_9CAUD</name>